<evidence type="ECO:0000313" key="5">
    <source>
        <dbReference type="Proteomes" id="UP001218218"/>
    </source>
</evidence>
<gene>
    <name evidence="4" type="ORF">DFH08DRAFT_874801</name>
</gene>
<reference evidence="4" key="1">
    <citation type="submission" date="2023-03" db="EMBL/GenBank/DDBJ databases">
        <title>Massive genome expansion in bonnet fungi (Mycena s.s.) driven by repeated elements and novel gene families across ecological guilds.</title>
        <authorList>
            <consortium name="Lawrence Berkeley National Laboratory"/>
            <person name="Harder C.B."/>
            <person name="Miyauchi S."/>
            <person name="Viragh M."/>
            <person name="Kuo A."/>
            <person name="Thoen E."/>
            <person name="Andreopoulos B."/>
            <person name="Lu D."/>
            <person name="Skrede I."/>
            <person name="Drula E."/>
            <person name="Henrissat B."/>
            <person name="Morin E."/>
            <person name="Kohler A."/>
            <person name="Barry K."/>
            <person name="LaButti K."/>
            <person name="Morin E."/>
            <person name="Salamov A."/>
            <person name="Lipzen A."/>
            <person name="Mereny Z."/>
            <person name="Hegedus B."/>
            <person name="Baldrian P."/>
            <person name="Stursova M."/>
            <person name="Weitz H."/>
            <person name="Taylor A."/>
            <person name="Grigoriev I.V."/>
            <person name="Nagy L.G."/>
            <person name="Martin F."/>
            <person name="Kauserud H."/>
        </authorList>
    </citation>
    <scope>NUCLEOTIDE SEQUENCE</scope>
    <source>
        <strain evidence="4">CBHHK002</strain>
    </source>
</reference>
<dbReference type="GO" id="GO:0016491">
    <property type="term" value="F:oxidoreductase activity"/>
    <property type="evidence" value="ECO:0007669"/>
    <property type="project" value="UniProtKB-KW"/>
</dbReference>
<dbReference type="AlphaFoldDB" id="A0AAD6ZVY6"/>
<evidence type="ECO:0000313" key="4">
    <source>
        <dbReference type="EMBL" id="KAJ7342690.1"/>
    </source>
</evidence>
<dbReference type="EMBL" id="JARIHO010000025">
    <property type="protein sequence ID" value="KAJ7342690.1"/>
    <property type="molecule type" value="Genomic_DNA"/>
</dbReference>
<keyword evidence="5" id="KW-1185">Reference proteome</keyword>
<dbReference type="PANTHER" id="PTHR24320">
    <property type="entry name" value="RETINOL DEHYDROGENASE"/>
    <property type="match status" value="1"/>
</dbReference>
<evidence type="ECO:0000256" key="3">
    <source>
        <dbReference type="SAM" id="MobiDB-lite"/>
    </source>
</evidence>
<protein>
    <recommendedName>
        <fullName evidence="6">Short-chain dehydrogenase</fullName>
    </recommendedName>
</protein>
<dbReference type="Pfam" id="PF00106">
    <property type="entry name" value="adh_short"/>
    <property type="match status" value="1"/>
</dbReference>
<dbReference type="SUPFAM" id="SSF51735">
    <property type="entry name" value="NAD(P)-binding Rossmann-fold domains"/>
    <property type="match status" value="1"/>
</dbReference>
<comment type="similarity">
    <text evidence="1">Belongs to the short-chain dehydrogenases/reductases (SDR) family.</text>
</comment>
<keyword evidence="2" id="KW-0560">Oxidoreductase</keyword>
<dbReference type="Proteomes" id="UP001218218">
    <property type="component" value="Unassembled WGS sequence"/>
</dbReference>
<evidence type="ECO:0008006" key="6">
    <source>
        <dbReference type="Google" id="ProtNLM"/>
    </source>
</evidence>
<proteinExistence type="inferred from homology"/>
<evidence type="ECO:0000256" key="1">
    <source>
        <dbReference type="ARBA" id="ARBA00006484"/>
    </source>
</evidence>
<dbReference type="InterPro" id="IPR036291">
    <property type="entry name" value="NAD(P)-bd_dom_sf"/>
</dbReference>
<sequence length="323" mass="35134">MFRPAFSSTGEEVANTFAQEIQGKNVLITGTSVGGIGFETARVIAKHANLIIITGYDSDRLKVSEDAIKKETPSANIRRLVLDLSSLVEVRKAAAEVNTYPEPLHVLINNAAAPIGPFKLTVDNLESQTATDYIGPFLFTKLLAPKLLAASTGSYVPRVVFLSSYGHALIPELDLNKIVGKPDEAKYHPFYAYAHMKAASVLIAIELSKRSGGRINAYSLCPGQVYTNMHQREGSIELFQQIGLLDTDGRPSTEKFDAWKTIPQGAATTVVAAFDPRLNDHPGAYLSNGAEANKERAAHSSDPANAEKLWNQTEEIIGEKFTF</sequence>
<organism evidence="4 5">
    <name type="scientific">Mycena albidolilacea</name>
    <dbReference type="NCBI Taxonomy" id="1033008"/>
    <lineage>
        <taxon>Eukaryota</taxon>
        <taxon>Fungi</taxon>
        <taxon>Dikarya</taxon>
        <taxon>Basidiomycota</taxon>
        <taxon>Agaricomycotina</taxon>
        <taxon>Agaricomycetes</taxon>
        <taxon>Agaricomycetidae</taxon>
        <taxon>Agaricales</taxon>
        <taxon>Marasmiineae</taxon>
        <taxon>Mycenaceae</taxon>
        <taxon>Mycena</taxon>
    </lineage>
</organism>
<dbReference type="PANTHER" id="PTHR24320:SF283">
    <property type="entry name" value="RETINOL DEHYDROGENASE 11"/>
    <property type="match status" value="1"/>
</dbReference>
<evidence type="ECO:0000256" key="2">
    <source>
        <dbReference type="ARBA" id="ARBA00023002"/>
    </source>
</evidence>
<name>A0AAD6ZVY6_9AGAR</name>
<dbReference type="Gene3D" id="3.40.50.720">
    <property type="entry name" value="NAD(P)-binding Rossmann-like Domain"/>
    <property type="match status" value="1"/>
</dbReference>
<accession>A0AAD6ZVY6</accession>
<comment type="caution">
    <text evidence="4">The sequence shown here is derived from an EMBL/GenBank/DDBJ whole genome shotgun (WGS) entry which is preliminary data.</text>
</comment>
<dbReference type="InterPro" id="IPR002347">
    <property type="entry name" value="SDR_fam"/>
</dbReference>
<feature type="region of interest" description="Disordered" evidence="3">
    <location>
        <begin position="284"/>
        <end position="306"/>
    </location>
</feature>